<dbReference type="AlphaFoldDB" id="A0A0A9VXY4"/>
<dbReference type="EMBL" id="GBHO01043573">
    <property type="protein sequence ID" value="JAG00031.1"/>
    <property type="molecule type" value="Transcribed_RNA"/>
</dbReference>
<dbReference type="Pfam" id="PF00078">
    <property type="entry name" value="RVT_1"/>
    <property type="match status" value="1"/>
</dbReference>
<dbReference type="PROSITE" id="PS50878">
    <property type="entry name" value="RT_POL"/>
    <property type="match status" value="1"/>
</dbReference>
<dbReference type="PANTHER" id="PTHR47027:SF20">
    <property type="entry name" value="REVERSE TRANSCRIPTASE-LIKE PROTEIN WITH RNA-DIRECTED DNA POLYMERASE DOMAIN"/>
    <property type="match status" value="1"/>
</dbReference>
<reference evidence="2" key="2">
    <citation type="submission" date="2014-07" db="EMBL/GenBank/DDBJ databases">
        <authorList>
            <person name="Hull J."/>
        </authorList>
    </citation>
    <scope>NUCLEOTIDE SEQUENCE</scope>
</reference>
<dbReference type="InterPro" id="IPR000477">
    <property type="entry name" value="RT_dom"/>
</dbReference>
<keyword evidence="2" id="KW-0695">RNA-directed DNA polymerase</keyword>
<reference evidence="2" key="1">
    <citation type="journal article" date="2014" name="PLoS ONE">
        <title>Transcriptome-Based Identification of ABC Transporters in the Western Tarnished Plant Bug Lygus hesperus.</title>
        <authorList>
            <person name="Hull J.J."/>
            <person name="Chaney K."/>
            <person name="Geib S.M."/>
            <person name="Fabrick J.A."/>
            <person name="Brent C.S."/>
            <person name="Walsh D."/>
            <person name="Lavine L.C."/>
        </authorList>
    </citation>
    <scope>NUCLEOTIDE SEQUENCE</scope>
</reference>
<keyword evidence="2" id="KW-0548">Nucleotidyltransferase</keyword>
<proteinExistence type="predicted"/>
<accession>A0A0A9VXY4</accession>
<sequence>QGCLFSPYLFALYLNDLWEEIGGGVRVAGNRIKALAFADDVALLASDPTTLQLMIKDLELYCKKNNFSINKGKTKILIFKNGGRRAAGEKWVLEGEELEVVDSYKYLGITLKSSLSLDEHFKGKSAAANYAMNNAWNLLLSKREVPMEAKDRVFQAVVQSSIFYGVQVWGYRRQPLVEKCQYAYLRKLFSLPWNTPLYMLHLEAERSSLYLQGLQIHVNYICRCLALPESRYPKILAVETWNKNTFWAVEWRRLGVELGLEFRIEDGVARLKEQWKMALEMLKTREREAWMNRASQSVWQSHYHGLMLEGPPPNYKRIANGRDANWVFKLRGGLIYLNFQPWRGPQQQRCSMCNMNATEDVFHFVGACPILREFRVRWLGVPVMGRTECLAIMKNPEAGKIGAYCAQAWQYRHALIREFNY</sequence>
<evidence type="ECO:0000313" key="2">
    <source>
        <dbReference type="EMBL" id="JAG00031.1"/>
    </source>
</evidence>
<evidence type="ECO:0000259" key="1">
    <source>
        <dbReference type="PROSITE" id="PS50878"/>
    </source>
</evidence>
<dbReference type="PANTHER" id="PTHR47027">
    <property type="entry name" value="REVERSE TRANSCRIPTASE DOMAIN-CONTAINING PROTEIN"/>
    <property type="match status" value="1"/>
</dbReference>
<protein>
    <submittedName>
        <fullName evidence="2">RNA-directed DNA polymerase from mobile element jockey</fullName>
    </submittedName>
</protein>
<name>A0A0A9VXY4_LYGHE</name>
<dbReference type="GO" id="GO:0003964">
    <property type="term" value="F:RNA-directed DNA polymerase activity"/>
    <property type="evidence" value="ECO:0007669"/>
    <property type="project" value="UniProtKB-KW"/>
</dbReference>
<gene>
    <name evidence="2" type="primary">pol_172</name>
    <name evidence="2" type="ORF">CM83_19396</name>
</gene>
<dbReference type="SUPFAM" id="SSF56672">
    <property type="entry name" value="DNA/RNA polymerases"/>
    <property type="match status" value="1"/>
</dbReference>
<keyword evidence="2" id="KW-0808">Transferase</keyword>
<organism evidence="2">
    <name type="scientific">Lygus hesperus</name>
    <name type="common">Western plant bug</name>
    <dbReference type="NCBI Taxonomy" id="30085"/>
    <lineage>
        <taxon>Eukaryota</taxon>
        <taxon>Metazoa</taxon>
        <taxon>Ecdysozoa</taxon>
        <taxon>Arthropoda</taxon>
        <taxon>Hexapoda</taxon>
        <taxon>Insecta</taxon>
        <taxon>Pterygota</taxon>
        <taxon>Neoptera</taxon>
        <taxon>Paraneoptera</taxon>
        <taxon>Hemiptera</taxon>
        <taxon>Heteroptera</taxon>
        <taxon>Panheteroptera</taxon>
        <taxon>Cimicomorpha</taxon>
        <taxon>Miridae</taxon>
        <taxon>Mirini</taxon>
        <taxon>Lygus</taxon>
    </lineage>
</organism>
<feature type="non-terminal residue" evidence="2">
    <location>
        <position position="1"/>
    </location>
</feature>
<feature type="domain" description="Reverse transcriptase" evidence="1">
    <location>
        <begin position="1"/>
        <end position="111"/>
    </location>
</feature>
<dbReference type="InterPro" id="IPR043502">
    <property type="entry name" value="DNA/RNA_pol_sf"/>
</dbReference>